<dbReference type="InterPro" id="IPR000780">
    <property type="entry name" value="CheR_MeTrfase"/>
</dbReference>
<evidence type="ECO:0000313" key="8">
    <source>
        <dbReference type="Proteomes" id="UP000050430"/>
    </source>
</evidence>
<dbReference type="Pfam" id="PF03705">
    <property type="entry name" value="CheR_N"/>
    <property type="match status" value="1"/>
</dbReference>
<dbReference type="InterPro" id="IPR036804">
    <property type="entry name" value="CheR_N_sf"/>
</dbReference>
<dbReference type="Gene3D" id="3.40.50.150">
    <property type="entry name" value="Vaccinia Virus protein VP39"/>
    <property type="match status" value="1"/>
</dbReference>
<comment type="caution">
    <text evidence="7">The sequence shown here is derived from an EMBL/GenBank/DDBJ whole genome shotgun (WGS) entry which is preliminary data.</text>
</comment>
<dbReference type="STRING" id="229920.ADM99_12650"/>
<dbReference type="PRINTS" id="PR00996">
    <property type="entry name" value="CHERMTFRASE"/>
</dbReference>
<evidence type="ECO:0000256" key="2">
    <source>
        <dbReference type="ARBA" id="ARBA00012534"/>
    </source>
</evidence>
<dbReference type="Proteomes" id="UP000050430">
    <property type="component" value="Unassembled WGS sequence"/>
</dbReference>
<dbReference type="PANTHER" id="PTHR24422:SF19">
    <property type="entry name" value="CHEMOTAXIS PROTEIN METHYLTRANSFERASE"/>
    <property type="match status" value="1"/>
</dbReference>
<dbReference type="AlphaFoldDB" id="A0A0P6X9J0"/>
<evidence type="ECO:0000256" key="5">
    <source>
        <dbReference type="ARBA" id="ARBA00022691"/>
    </source>
</evidence>
<proteinExistence type="predicted"/>
<dbReference type="InterPro" id="IPR022641">
    <property type="entry name" value="CheR_N"/>
</dbReference>
<evidence type="ECO:0000256" key="4">
    <source>
        <dbReference type="ARBA" id="ARBA00022679"/>
    </source>
</evidence>
<dbReference type="PANTHER" id="PTHR24422">
    <property type="entry name" value="CHEMOTAXIS PROTEIN METHYLTRANSFERASE"/>
    <property type="match status" value="1"/>
</dbReference>
<sequence length="262" mass="30205">MEQDVYERIKKVVKSSVGIDLEHYKDEQMRRRLDSWLVRSGMKTWDDYFAKIKVDPDELLKFRNYLTINVTEFYRDAERWKHLQNTVLPMIIRDAGARTGLRIWSAGCSIGAEPFTLGMILDELTPNRKHYILGTDLDKGAIARAMSGGAFITEEVRGLSPAQRSTYLRPGGPPFYVVESLIKKITFREQNMISDSFEKDFDLIVCRNVVIYFTSETKEILYRKFAEALRKGGILFIGGTEIIPHPQDFGLRSIGISFYQKL</sequence>
<dbReference type="Gene3D" id="1.10.155.10">
    <property type="entry name" value="Chemotaxis receptor methyltransferase CheR, N-terminal domain"/>
    <property type="match status" value="1"/>
</dbReference>
<dbReference type="EC" id="2.1.1.80" evidence="2"/>
<dbReference type="RefSeq" id="WP_062422861.1">
    <property type="nucleotide sequence ID" value="NZ_BBYA01000011.1"/>
</dbReference>
<evidence type="ECO:0000259" key="6">
    <source>
        <dbReference type="PROSITE" id="PS50123"/>
    </source>
</evidence>
<organism evidence="7 8">
    <name type="scientific">Leptolinea tardivitalis</name>
    <dbReference type="NCBI Taxonomy" id="229920"/>
    <lineage>
        <taxon>Bacteria</taxon>
        <taxon>Bacillati</taxon>
        <taxon>Chloroflexota</taxon>
        <taxon>Anaerolineae</taxon>
        <taxon>Anaerolineales</taxon>
        <taxon>Anaerolineaceae</taxon>
        <taxon>Leptolinea</taxon>
    </lineage>
</organism>
<dbReference type="SMART" id="SM00138">
    <property type="entry name" value="MeTrc"/>
    <property type="match status" value="1"/>
</dbReference>
<dbReference type="SUPFAM" id="SSF53335">
    <property type="entry name" value="S-adenosyl-L-methionine-dependent methyltransferases"/>
    <property type="match status" value="1"/>
</dbReference>
<protein>
    <recommendedName>
        <fullName evidence="2">protein-glutamate O-methyltransferase</fullName>
        <ecNumber evidence="2">2.1.1.80</ecNumber>
    </recommendedName>
</protein>
<keyword evidence="8" id="KW-1185">Reference proteome</keyword>
<dbReference type="CDD" id="cd02440">
    <property type="entry name" value="AdoMet_MTases"/>
    <property type="match status" value="1"/>
</dbReference>
<evidence type="ECO:0000256" key="3">
    <source>
        <dbReference type="ARBA" id="ARBA00022603"/>
    </source>
</evidence>
<keyword evidence="4" id="KW-0808">Transferase</keyword>
<keyword evidence="3" id="KW-0489">Methyltransferase</keyword>
<dbReference type="GO" id="GO:0032259">
    <property type="term" value="P:methylation"/>
    <property type="evidence" value="ECO:0007669"/>
    <property type="project" value="UniProtKB-KW"/>
</dbReference>
<dbReference type="PATRIC" id="fig|229920.5.peg.2854"/>
<comment type="catalytic activity">
    <reaction evidence="1">
        <text>L-glutamyl-[protein] + S-adenosyl-L-methionine = [protein]-L-glutamate 5-O-methyl ester + S-adenosyl-L-homocysteine</text>
        <dbReference type="Rhea" id="RHEA:24452"/>
        <dbReference type="Rhea" id="RHEA-COMP:10208"/>
        <dbReference type="Rhea" id="RHEA-COMP:10311"/>
        <dbReference type="ChEBI" id="CHEBI:29973"/>
        <dbReference type="ChEBI" id="CHEBI:57856"/>
        <dbReference type="ChEBI" id="CHEBI:59789"/>
        <dbReference type="ChEBI" id="CHEBI:82795"/>
        <dbReference type="EC" id="2.1.1.80"/>
    </reaction>
</comment>
<dbReference type="InterPro" id="IPR022642">
    <property type="entry name" value="CheR_C"/>
</dbReference>
<dbReference type="SUPFAM" id="SSF47757">
    <property type="entry name" value="Chemotaxis receptor methyltransferase CheR, N-terminal domain"/>
    <property type="match status" value="1"/>
</dbReference>
<keyword evidence="5" id="KW-0949">S-adenosyl-L-methionine</keyword>
<dbReference type="GO" id="GO:0008983">
    <property type="term" value="F:protein-glutamate O-methyltransferase activity"/>
    <property type="evidence" value="ECO:0007669"/>
    <property type="project" value="UniProtKB-EC"/>
</dbReference>
<dbReference type="Pfam" id="PF01739">
    <property type="entry name" value="CheR"/>
    <property type="match status" value="1"/>
</dbReference>
<dbReference type="OrthoDB" id="9816309at2"/>
<accession>A0A0P6X9J0</accession>
<gene>
    <name evidence="7" type="ORF">ADM99_12650</name>
</gene>
<feature type="domain" description="CheR-type methyltransferase" evidence="6">
    <location>
        <begin position="1"/>
        <end position="262"/>
    </location>
</feature>
<evidence type="ECO:0000313" key="7">
    <source>
        <dbReference type="EMBL" id="KPL71113.1"/>
    </source>
</evidence>
<evidence type="ECO:0000256" key="1">
    <source>
        <dbReference type="ARBA" id="ARBA00001541"/>
    </source>
</evidence>
<dbReference type="EMBL" id="LGCK01000012">
    <property type="protein sequence ID" value="KPL71113.1"/>
    <property type="molecule type" value="Genomic_DNA"/>
</dbReference>
<dbReference type="PROSITE" id="PS50123">
    <property type="entry name" value="CHER"/>
    <property type="match status" value="1"/>
</dbReference>
<name>A0A0P6X9J0_9CHLR</name>
<dbReference type="InterPro" id="IPR029063">
    <property type="entry name" value="SAM-dependent_MTases_sf"/>
</dbReference>
<reference evidence="7 8" key="1">
    <citation type="submission" date="2015-07" db="EMBL/GenBank/DDBJ databases">
        <title>Genome sequence of Leptolinea tardivitalis DSM 16556.</title>
        <authorList>
            <person name="Hemp J."/>
            <person name="Ward L.M."/>
            <person name="Pace L.A."/>
            <person name="Fischer W.W."/>
        </authorList>
    </citation>
    <scope>NUCLEOTIDE SEQUENCE [LARGE SCALE GENOMIC DNA]</scope>
    <source>
        <strain evidence="7 8">YMTK-2</strain>
    </source>
</reference>
<dbReference type="InterPro" id="IPR050903">
    <property type="entry name" value="Bact_Chemotaxis_MeTrfase"/>
</dbReference>